<evidence type="ECO:0000259" key="7">
    <source>
        <dbReference type="Pfam" id="PF07992"/>
    </source>
</evidence>
<protein>
    <recommendedName>
        <fullName evidence="7">FAD/NAD(P)-binding domain-containing protein</fullName>
    </recommendedName>
</protein>
<dbReference type="SUPFAM" id="SSF51905">
    <property type="entry name" value="FAD/NAD(P)-binding domain"/>
    <property type="match status" value="2"/>
</dbReference>
<keyword evidence="4" id="KW-0274">FAD</keyword>
<evidence type="ECO:0000256" key="5">
    <source>
        <dbReference type="ARBA" id="ARBA00023002"/>
    </source>
</evidence>
<dbReference type="PANTHER" id="PTHR43735">
    <property type="entry name" value="APOPTOSIS-INDUCING FACTOR 1"/>
    <property type="match status" value="1"/>
</dbReference>
<dbReference type="EMBL" id="JAVFKY010000002">
    <property type="protein sequence ID" value="KAK5580843.1"/>
    <property type="molecule type" value="Genomic_DNA"/>
</dbReference>
<organism evidence="8 9">
    <name type="scientific">Dictyostelium firmibasis</name>
    <dbReference type="NCBI Taxonomy" id="79012"/>
    <lineage>
        <taxon>Eukaryota</taxon>
        <taxon>Amoebozoa</taxon>
        <taxon>Evosea</taxon>
        <taxon>Eumycetozoa</taxon>
        <taxon>Dictyostelia</taxon>
        <taxon>Dictyosteliales</taxon>
        <taxon>Dictyosteliaceae</taxon>
        <taxon>Dictyostelium</taxon>
    </lineage>
</organism>
<evidence type="ECO:0000256" key="1">
    <source>
        <dbReference type="ARBA" id="ARBA00001974"/>
    </source>
</evidence>
<comment type="caution">
    <text evidence="8">The sequence shown here is derived from an EMBL/GenBank/DDBJ whole genome shotgun (WGS) entry which is preliminary data.</text>
</comment>
<dbReference type="Pfam" id="PF07992">
    <property type="entry name" value="Pyr_redox_2"/>
    <property type="match status" value="2"/>
</dbReference>
<sequence length="778" mass="85926">MLQFRMSVSKSFKFENINLMKPNKMTSEKKRVLVIGGGYGGCEVAKQLDSKFEVTVVERKQTFFHSVGSVRAVVEPELAKKIYISYDKLLKNGKFIFGTVIEISPTLVKLEDGQELTFDYLVIATGSNVLAPFKAPLEKKTSSEILSYFQNFSQQIKQAKNILVVGGGSVACEFVSEIVQKYPVKDPELAKKITIVHSGSKLVNPKMNDKFTKVVSKAMKKRNVEVILNDRITMPDEIRNNLLNQTSPNFHVSPQTFTTEKGVSIQTDLVIWTVGVKTNSETYQSNFSNVINESGQLKVNLSCQVQGYDNIFAIGDCTDFDEFKTAYNAGYHAAVASKAIEALSKGKSGDKLAKHKVSGPLVSLSLGPQDGITQLSPTMVLEILFNIKTIKTDGEKKRVLIIGCGFGGSQVAKLLDSNFEVLVVERKQTFFHTVGSVRAVVEPELAKKIYVPYDKLLKNGKFIFGTVIEISSTLVKLEDGQELTFDYLVIATGSNALAPFKAPLEKKTGTEIFNYYENISQQIKKAKSILIVGGGTVGCEVVGEIVEKYPVNNKELAKKITIVHSSDRLVSPKTNNKFNNIVIESMKKRNVEIIFNDRIEIPEDIKQCLINQTSPNFQVSTKTYKTEKGVSIEADLVIWTVGIKLNNESYKSNFSNVINESGQLKVNLSCQVQGYDNIFAVGDITDFDELKTSYNASYHGGVVAKVIDGLSKGKSGDQLAKHKPSPPMIGLSLGPKDGVTQISSSMNLGSFLTRMLKSKGLFISKLQSHFNYPEPLKL</sequence>
<feature type="domain" description="FAD/NAD(P)-binding" evidence="7">
    <location>
        <begin position="398"/>
        <end position="700"/>
    </location>
</feature>
<dbReference type="PRINTS" id="PR00368">
    <property type="entry name" value="FADPNR"/>
</dbReference>
<dbReference type="AlphaFoldDB" id="A0AAN7U6I4"/>
<comment type="function">
    <text evidence="6">Putative FAD-dependent oxidoreductase.</text>
</comment>
<evidence type="ECO:0000256" key="2">
    <source>
        <dbReference type="ARBA" id="ARBA00006442"/>
    </source>
</evidence>
<dbReference type="GO" id="GO:0050660">
    <property type="term" value="F:flavin adenine dinucleotide binding"/>
    <property type="evidence" value="ECO:0007669"/>
    <property type="project" value="TreeGrafter"/>
</dbReference>
<dbReference type="FunFam" id="3.50.50.100:FF:000006">
    <property type="entry name" value="apoptosis-inducing factor 2"/>
    <property type="match status" value="2"/>
</dbReference>
<reference evidence="8 9" key="1">
    <citation type="submission" date="2023-11" db="EMBL/GenBank/DDBJ databases">
        <title>Dfirmibasis_genome.</title>
        <authorList>
            <person name="Edelbroek B."/>
            <person name="Kjellin J."/>
            <person name="Jerlstrom-Hultqvist J."/>
            <person name="Soderbom F."/>
        </authorList>
    </citation>
    <scope>NUCLEOTIDE SEQUENCE [LARGE SCALE GENOMIC DNA]</scope>
    <source>
        <strain evidence="8 9">TNS-C-14</strain>
    </source>
</reference>
<dbReference type="Gene3D" id="3.50.50.100">
    <property type="match status" value="2"/>
</dbReference>
<keyword evidence="3" id="KW-0285">Flavoprotein</keyword>
<comment type="cofactor">
    <cofactor evidence="1">
        <name>FAD</name>
        <dbReference type="ChEBI" id="CHEBI:57692"/>
    </cofactor>
</comment>
<feature type="domain" description="FAD/NAD(P)-binding" evidence="7">
    <location>
        <begin position="31"/>
        <end position="332"/>
    </location>
</feature>
<name>A0AAN7U6I4_9MYCE</name>
<dbReference type="PANTHER" id="PTHR43735:SF3">
    <property type="entry name" value="FERROPTOSIS SUPPRESSOR PROTEIN 1"/>
    <property type="match status" value="1"/>
</dbReference>
<evidence type="ECO:0000313" key="9">
    <source>
        <dbReference type="Proteomes" id="UP001344447"/>
    </source>
</evidence>
<keyword evidence="5" id="KW-0560">Oxidoreductase</keyword>
<dbReference type="GO" id="GO:0004174">
    <property type="term" value="F:electron-transferring-flavoprotein dehydrogenase activity"/>
    <property type="evidence" value="ECO:0007669"/>
    <property type="project" value="TreeGrafter"/>
</dbReference>
<comment type="similarity">
    <text evidence="2">Belongs to the FAD-dependent oxidoreductase family.</text>
</comment>
<dbReference type="InterPro" id="IPR036188">
    <property type="entry name" value="FAD/NAD-bd_sf"/>
</dbReference>
<evidence type="ECO:0000313" key="8">
    <source>
        <dbReference type="EMBL" id="KAK5580843.1"/>
    </source>
</evidence>
<dbReference type="InterPro" id="IPR023753">
    <property type="entry name" value="FAD/NAD-binding_dom"/>
</dbReference>
<evidence type="ECO:0000256" key="3">
    <source>
        <dbReference type="ARBA" id="ARBA00022630"/>
    </source>
</evidence>
<keyword evidence="9" id="KW-1185">Reference proteome</keyword>
<accession>A0AAN7U6I4</accession>
<evidence type="ECO:0000256" key="4">
    <source>
        <dbReference type="ARBA" id="ARBA00022827"/>
    </source>
</evidence>
<evidence type="ECO:0000256" key="6">
    <source>
        <dbReference type="ARBA" id="ARBA00057036"/>
    </source>
</evidence>
<dbReference type="Proteomes" id="UP001344447">
    <property type="component" value="Unassembled WGS sequence"/>
</dbReference>
<proteinExistence type="inferred from homology"/>
<gene>
    <name evidence="8" type="ORF">RB653_000867</name>
</gene>
<dbReference type="GO" id="GO:0005737">
    <property type="term" value="C:cytoplasm"/>
    <property type="evidence" value="ECO:0007669"/>
    <property type="project" value="TreeGrafter"/>
</dbReference>